<dbReference type="PANTHER" id="PTHR32552">
    <property type="entry name" value="FERRICHROME IRON RECEPTOR-RELATED"/>
    <property type="match status" value="1"/>
</dbReference>
<reference evidence="16 17" key="1">
    <citation type="submission" date="2022-02" db="EMBL/GenBank/DDBJ databases">
        <authorList>
            <person name="Zhuang L."/>
        </authorList>
    </citation>
    <scope>NUCLEOTIDE SEQUENCE [LARGE SCALE GENOMIC DNA]</scope>
    <source>
        <strain evidence="16 17">C32</strain>
    </source>
</reference>
<dbReference type="EMBL" id="JAKOGG010000002">
    <property type="protein sequence ID" value="MCS4555656.1"/>
    <property type="molecule type" value="Genomic_DNA"/>
</dbReference>
<evidence type="ECO:0000256" key="5">
    <source>
        <dbReference type="ARBA" id="ARBA00022692"/>
    </source>
</evidence>
<evidence type="ECO:0000256" key="2">
    <source>
        <dbReference type="ARBA" id="ARBA00022448"/>
    </source>
</evidence>
<evidence type="ECO:0000256" key="10">
    <source>
        <dbReference type="ARBA" id="ARBA00023237"/>
    </source>
</evidence>
<keyword evidence="5 11" id="KW-0812">Transmembrane</keyword>
<evidence type="ECO:0000256" key="4">
    <source>
        <dbReference type="ARBA" id="ARBA00022496"/>
    </source>
</evidence>
<evidence type="ECO:0000256" key="7">
    <source>
        <dbReference type="ARBA" id="ARBA00023065"/>
    </source>
</evidence>
<dbReference type="Proteomes" id="UP001201549">
    <property type="component" value="Unassembled WGS sequence"/>
</dbReference>
<dbReference type="Pfam" id="PF00593">
    <property type="entry name" value="TonB_dep_Rec_b-barrel"/>
    <property type="match status" value="1"/>
</dbReference>
<keyword evidence="16" id="KW-0675">Receptor</keyword>
<evidence type="ECO:0000256" key="8">
    <source>
        <dbReference type="ARBA" id="ARBA00023077"/>
    </source>
</evidence>
<evidence type="ECO:0000313" key="17">
    <source>
        <dbReference type="Proteomes" id="UP001201549"/>
    </source>
</evidence>
<keyword evidence="9 11" id="KW-0472">Membrane</keyword>
<keyword evidence="17" id="KW-1185">Reference proteome</keyword>
<gene>
    <name evidence="16" type="ORF">L9G74_04340</name>
</gene>
<keyword evidence="4" id="KW-0410">Iron transport</keyword>
<feature type="domain" description="TonB-dependent receptor-like beta-barrel" evidence="14">
    <location>
        <begin position="279"/>
        <end position="760"/>
    </location>
</feature>
<evidence type="ECO:0000256" key="6">
    <source>
        <dbReference type="ARBA" id="ARBA00023004"/>
    </source>
</evidence>
<feature type="chain" id="PRO_5045720888" evidence="13">
    <location>
        <begin position="33"/>
        <end position="802"/>
    </location>
</feature>
<evidence type="ECO:0000313" key="16">
    <source>
        <dbReference type="EMBL" id="MCS4555656.1"/>
    </source>
</evidence>
<keyword evidence="8 12" id="KW-0798">TonB box</keyword>
<dbReference type="RefSeq" id="WP_238895048.1">
    <property type="nucleotide sequence ID" value="NZ_JAKOGG010000002.1"/>
</dbReference>
<organism evidence="16 17">
    <name type="scientific">Shewanella electrica</name>
    <dbReference type="NCBI Taxonomy" id="515560"/>
    <lineage>
        <taxon>Bacteria</taxon>
        <taxon>Pseudomonadati</taxon>
        <taxon>Pseudomonadota</taxon>
        <taxon>Gammaproteobacteria</taxon>
        <taxon>Alteromonadales</taxon>
        <taxon>Shewanellaceae</taxon>
        <taxon>Shewanella</taxon>
    </lineage>
</organism>
<keyword evidence="3 11" id="KW-1134">Transmembrane beta strand</keyword>
<evidence type="ECO:0000256" key="13">
    <source>
        <dbReference type="SAM" id="SignalP"/>
    </source>
</evidence>
<dbReference type="InterPro" id="IPR012910">
    <property type="entry name" value="Plug_dom"/>
</dbReference>
<dbReference type="Pfam" id="PF07715">
    <property type="entry name" value="Plug"/>
    <property type="match status" value="1"/>
</dbReference>
<proteinExistence type="inferred from homology"/>
<accession>A0ABT2FHA0</accession>
<keyword evidence="13" id="KW-0732">Signal</keyword>
<dbReference type="Gene3D" id="2.40.170.20">
    <property type="entry name" value="TonB-dependent receptor, beta-barrel domain"/>
    <property type="match status" value="1"/>
</dbReference>
<name>A0ABT2FHA0_9GAMM</name>
<keyword evidence="6" id="KW-0408">Iron</keyword>
<feature type="signal peptide" evidence="13">
    <location>
        <begin position="1"/>
        <end position="32"/>
    </location>
</feature>
<reference evidence="17" key="2">
    <citation type="submission" date="2023-07" db="EMBL/GenBank/DDBJ databases">
        <title>Shewanella mangrovi sp. nov., an acetaldehyde- degrading bacterium isolated from mangrove sediment.</title>
        <authorList>
            <person name="Liu Y."/>
        </authorList>
    </citation>
    <scope>NUCLEOTIDE SEQUENCE [LARGE SCALE GENOMIC DNA]</scope>
    <source>
        <strain evidence="17">C32</strain>
    </source>
</reference>
<comment type="caution">
    <text evidence="16">The sequence shown here is derived from an EMBL/GenBank/DDBJ whole genome shotgun (WGS) entry which is preliminary data.</text>
</comment>
<keyword evidence="2 11" id="KW-0813">Transport</keyword>
<evidence type="ECO:0000259" key="14">
    <source>
        <dbReference type="Pfam" id="PF00593"/>
    </source>
</evidence>
<sequence>MKLSRPQRFKFSLLQMSLLTTLGVIPAAYAQAAEPTTDQPTEIERAAIEGSSGDIEKITVTARHKAETLLEVPMSVSAVSAAELADRDITYAEDLYRTLAGAAMPGNQLILRGLSGGNDAAPDTTSTFVDDVPFNYTNLTDIDRIEVLRGPQGTLYGSNAIGGTVRIITKQPQLTDFELFGSVQAGKEQHVDGTNTNYSLGVNLPLIDDKLALRVNYNRDAQQGQMVNMYTGNQADSHDSLIRSKLRWQATPALNIVAGYSHIEEKSRGTSTGDLATPGYYYDYSATENPDAAYGYDIDIFTVDCDPNVNRAACRGDANSSVPSRFQVWQRMDSWSKDKTDLYTLNVDHDNLLDIATLSYAGSYRQTKSDSLDDFAYLDFYNMMDDWIINDTKEKRQTHQLRLQNYDASSPWSWTIGAYYDKSTMPYLPHAQDEFFSGSDIDSALFLAFYGADGRQIGLDNWNDPTLMWNLTYYDAVSRELAFFADTSYLFDLGSYGNLEVNAGIRRFDLRDSTHYSQLGMWGNTDSETTGKESGNRYKFSVSWRPNSDLSVYGLYSEGYRPGGNNGPLPSLCNEDPNAVNRKDRYTSDQIKNYEVGVKSRLFGGKMDLAAAAYQIDWTDMKTSVYMETCGFSFTANGGQARSRGLELESTTWLTDDLKMLLNASYTNAEVTEDNATISAQKGDDMTMVPKYNGYLALDQGMDLFNRRANVRVDYSVYGSFKSHFNVRDEDISPAYGYVNLSGRMELNENLNLSLHVNNLFDREVTTYRRAMMRDESDTLSPLSVRYLEGRSFTIRLDYAFY</sequence>
<evidence type="ECO:0000256" key="12">
    <source>
        <dbReference type="RuleBase" id="RU003357"/>
    </source>
</evidence>
<dbReference type="InterPro" id="IPR000531">
    <property type="entry name" value="Beta-barrel_TonB"/>
</dbReference>
<keyword evidence="7" id="KW-0406">Ion transport</keyword>
<evidence type="ECO:0000256" key="3">
    <source>
        <dbReference type="ARBA" id="ARBA00022452"/>
    </source>
</evidence>
<evidence type="ECO:0000256" key="9">
    <source>
        <dbReference type="ARBA" id="ARBA00023136"/>
    </source>
</evidence>
<dbReference type="PANTHER" id="PTHR32552:SF81">
    <property type="entry name" value="TONB-DEPENDENT OUTER MEMBRANE RECEPTOR"/>
    <property type="match status" value="1"/>
</dbReference>
<protein>
    <submittedName>
        <fullName evidence="16">TonB-dependent receptor</fullName>
    </submittedName>
</protein>
<comment type="similarity">
    <text evidence="11 12">Belongs to the TonB-dependent receptor family.</text>
</comment>
<evidence type="ECO:0000256" key="11">
    <source>
        <dbReference type="PROSITE-ProRule" id="PRU01360"/>
    </source>
</evidence>
<dbReference type="CDD" id="cd01347">
    <property type="entry name" value="ligand_gated_channel"/>
    <property type="match status" value="1"/>
</dbReference>
<dbReference type="InterPro" id="IPR039426">
    <property type="entry name" value="TonB-dep_rcpt-like"/>
</dbReference>
<keyword evidence="10 11" id="KW-0998">Cell outer membrane</keyword>
<dbReference type="SUPFAM" id="SSF56935">
    <property type="entry name" value="Porins"/>
    <property type="match status" value="1"/>
</dbReference>
<feature type="domain" description="TonB-dependent receptor plug" evidence="15">
    <location>
        <begin position="69"/>
        <end position="164"/>
    </location>
</feature>
<evidence type="ECO:0000259" key="15">
    <source>
        <dbReference type="Pfam" id="PF07715"/>
    </source>
</evidence>
<evidence type="ECO:0000256" key="1">
    <source>
        <dbReference type="ARBA" id="ARBA00004571"/>
    </source>
</evidence>
<dbReference type="PROSITE" id="PS52016">
    <property type="entry name" value="TONB_DEPENDENT_REC_3"/>
    <property type="match status" value="1"/>
</dbReference>
<comment type="subcellular location">
    <subcellularLocation>
        <location evidence="1 11">Cell outer membrane</location>
        <topology evidence="1 11">Multi-pass membrane protein</topology>
    </subcellularLocation>
</comment>
<dbReference type="InterPro" id="IPR036942">
    <property type="entry name" value="Beta-barrel_TonB_sf"/>
</dbReference>